<sequence length="88" mass="10103">MESLPDTIQETVHRVMKQRKTNVSAGRSDIAESDGRFWSIQSLLFAILDFEWDGKKRAASSELEEEGADFLEHHSQGWALIMIRDPKK</sequence>
<comment type="caution">
    <text evidence="1">The sequence shown here is derived from an EMBL/GenBank/DDBJ whole genome shotgun (WGS) entry which is preliminary data.</text>
</comment>
<reference evidence="1 2" key="1">
    <citation type="submission" date="2024-11" db="EMBL/GenBank/DDBJ databases">
        <title>Adaptive evolution of stress response genes in parasites aligns with host niche diversity.</title>
        <authorList>
            <person name="Hahn C."/>
            <person name="Resl P."/>
        </authorList>
    </citation>
    <scope>NUCLEOTIDE SEQUENCE [LARGE SCALE GENOMIC DNA]</scope>
    <source>
        <strain evidence="1">EGGRZ-B1_66</strain>
        <tissue evidence="1">Body</tissue>
    </source>
</reference>
<protein>
    <submittedName>
        <fullName evidence="1">Uncharacterized protein</fullName>
    </submittedName>
</protein>
<gene>
    <name evidence="1" type="ORF">Ciccas_013277</name>
</gene>
<accession>A0ABD2PL08</accession>
<dbReference type="EMBL" id="JBJKFK010005671">
    <property type="protein sequence ID" value="KAL3308195.1"/>
    <property type="molecule type" value="Genomic_DNA"/>
</dbReference>
<evidence type="ECO:0000313" key="1">
    <source>
        <dbReference type="EMBL" id="KAL3308195.1"/>
    </source>
</evidence>
<evidence type="ECO:0000313" key="2">
    <source>
        <dbReference type="Proteomes" id="UP001626550"/>
    </source>
</evidence>
<organism evidence="1 2">
    <name type="scientific">Cichlidogyrus casuarinus</name>
    <dbReference type="NCBI Taxonomy" id="1844966"/>
    <lineage>
        <taxon>Eukaryota</taxon>
        <taxon>Metazoa</taxon>
        <taxon>Spiralia</taxon>
        <taxon>Lophotrochozoa</taxon>
        <taxon>Platyhelminthes</taxon>
        <taxon>Monogenea</taxon>
        <taxon>Monopisthocotylea</taxon>
        <taxon>Dactylogyridea</taxon>
        <taxon>Ancyrocephalidae</taxon>
        <taxon>Cichlidogyrus</taxon>
    </lineage>
</organism>
<keyword evidence="2" id="KW-1185">Reference proteome</keyword>
<dbReference type="Proteomes" id="UP001626550">
    <property type="component" value="Unassembled WGS sequence"/>
</dbReference>
<dbReference type="AlphaFoldDB" id="A0ABD2PL08"/>
<name>A0ABD2PL08_9PLAT</name>
<proteinExistence type="predicted"/>